<dbReference type="GO" id="GO:0003959">
    <property type="term" value="F:NADPH dehydrogenase activity"/>
    <property type="evidence" value="ECO:0007669"/>
    <property type="project" value="InterPro"/>
</dbReference>
<dbReference type="Pfam" id="PF01494">
    <property type="entry name" value="FAD_binding_3"/>
    <property type="match status" value="1"/>
</dbReference>
<evidence type="ECO:0000313" key="5">
    <source>
        <dbReference type="Proteomes" id="UP000094960"/>
    </source>
</evidence>
<dbReference type="PANTHER" id="PTHR43303">
    <property type="entry name" value="NADPH DEHYDROGENASE C23G7.10C-RELATED"/>
    <property type="match status" value="1"/>
</dbReference>
<dbReference type="NCBIfam" id="NF006101">
    <property type="entry name" value="PRK08255.1"/>
    <property type="match status" value="1"/>
</dbReference>
<evidence type="ECO:0000256" key="1">
    <source>
        <dbReference type="SAM" id="MobiDB-lite"/>
    </source>
</evidence>
<accession>A0A1D7Y7L1</accession>
<dbReference type="Gene3D" id="3.50.50.60">
    <property type="entry name" value="FAD/NAD(P)-binding domain"/>
    <property type="match status" value="1"/>
</dbReference>
<dbReference type="GO" id="GO:0071949">
    <property type="term" value="F:FAD binding"/>
    <property type="evidence" value="ECO:0007669"/>
    <property type="project" value="InterPro"/>
</dbReference>
<dbReference type="EMBL" id="CP017248">
    <property type="protein sequence ID" value="AOR31595.1"/>
    <property type="molecule type" value="Genomic_DNA"/>
</dbReference>
<feature type="region of interest" description="Disordered" evidence="1">
    <location>
        <begin position="731"/>
        <end position="755"/>
    </location>
</feature>
<evidence type="ECO:0000259" key="3">
    <source>
        <dbReference type="Pfam" id="PF01494"/>
    </source>
</evidence>
<dbReference type="Proteomes" id="UP000094960">
    <property type="component" value="Chromosome"/>
</dbReference>
<dbReference type="SUPFAM" id="SSF51395">
    <property type="entry name" value="FMN-linked oxidoreductases"/>
    <property type="match status" value="1"/>
</dbReference>
<dbReference type="InterPro" id="IPR013785">
    <property type="entry name" value="Aldolase_TIM"/>
</dbReference>
<dbReference type="InterPro" id="IPR001155">
    <property type="entry name" value="OxRdtase_FMN_N"/>
</dbReference>
<gene>
    <name evidence="4" type="ORF">BFF78_11530</name>
</gene>
<dbReference type="GO" id="GO:0050661">
    <property type="term" value="F:NADP binding"/>
    <property type="evidence" value="ECO:0007669"/>
    <property type="project" value="InterPro"/>
</dbReference>
<protein>
    <submittedName>
        <fullName evidence="4">Salicylyl-CoA 5-hydroxylase</fullName>
    </submittedName>
</protein>
<evidence type="ECO:0000313" key="4">
    <source>
        <dbReference type="EMBL" id="AOR31595.1"/>
    </source>
</evidence>
<reference evidence="5" key="1">
    <citation type="submission" date="2016-09" db="EMBL/GenBank/DDBJ databases">
        <title>Streptomyces puniciscabiei strain:TW1S1 Genome sequencing and assembly.</title>
        <authorList>
            <person name="Kim M.-K."/>
            <person name="Kim S.B."/>
        </authorList>
    </citation>
    <scope>NUCLEOTIDE SEQUENCE [LARGE SCALE GENOMIC DNA]</scope>
    <source>
        <strain evidence="5">TW1S1</strain>
    </source>
</reference>
<name>A0A1D7Y7L1_9ACTN</name>
<dbReference type="Pfam" id="PF00724">
    <property type="entry name" value="Oxidored_FMN"/>
    <property type="match status" value="1"/>
</dbReference>
<evidence type="ECO:0000259" key="2">
    <source>
        <dbReference type="Pfam" id="PF00724"/>
    </source>
</evidence>
<organism evidence="4 5">
    <name type="scientific">Streptomyces fodineus</name>
    <dbReference type="NCBI Taxonomy" id="1904616"/>
    <lineage>
        <taxon>Bacteria</taxon>
        <taxon>Bacillati</taxon>
        <taxon>Actinomycetota</taxon>
        <taxon>Actinomycetes</taxon>
        <taxon>Kitasatosporales</taxon>
        <taxon>Streptomycetaceae</taxon>
        <taxon>Streptomyces</taxon>
    </lineage>
</organism>
<dbReference type="GO" id="GO:0010181">
    <property type="term" value="F:FMN binding"/>
    <property type="evidence" value="ECO:0007669"/>
    <property type="project" value="InterPro"/>
</dbReference>
<dbReference type="KEGG" id="spun:BFF78_11530"/>
<dbReference type="Gene3D" id="3.30.9.20">
    <property type="match status" value="1"/>
</dbReference>
<dbReference type="RefSeq" id="WP_069778239.1">
    <property type="nucleotide sequence ID" value="NZ_CP017248.1"/>
</dbReference>
<feature type="domain" description="FAD-binding" evidence="3">
    <location>
        <begin position="2"/>
        <end position="319"/>
    </location>
</feature>
<dbReference type="InterPro" id="IPR044152">
    <property type="entry name" value="YqjM-like"/>
</dbReference>
<dbReference type="SUPFAM" id="SSF51905">
    <property type="entry name" value="FAD/NAD(P)-binding domain"/>
    <property type="match status" value="1"/>
</dbReference>
<proteinExistence type="predicted"/>
<feature type="domain" description="NADH:flavin oxidoreductase/NADH oxidase N-terminal" evidence="2">
    <location>
        <begin position="383"/>
        <end position="716"/>
    </location>
</feature>
<dbReference type="Gene3D" id="3.20.20.70">
    <property type="entry name" value="Aldolase class I"/>
    <property type="match status" value="1"/>
</dbReference>
<dbReference type="CDD" id="cd02932">
    <property type="entry name" value="OYE_YqiM_FMN"/>
    <property type="match status" value="1"/>
</dbReference>
<dbReference type="InterPro" id="IPR036188">
    <property type="entry name" value="FAD/NAD-bd_sf"/>
</dbReference>
<dbReference type="PRINTS" id="PR00420">
    <property type="entry name" value="RNGMNOXGNASE"/>
</dbReference>
<sequence>MRVAIIGGGPGGLYAAALLKRLDPTREVTVWERNAPDVTFGFGVVLSDETLGGIEHADPVVYEALQEHFVRWDDIDITHRGVRHRSGGHGFAALGRRRLLGILQERCRALGVGLKFSAEAPHPDVLAAEYDLVVAADGVHSTTRDTYADVFTPQVTTHRCRYIWLAADFPFDAFRFEIAETEHGVMQLHGYPYASDASTVIVEMREEVWKAAGFDEVAPHESIERCAKIFPDALRGRSLHSNNSTWTTFRTVVNACWSHGNVVLLGDAAHTAHFSIGSGTKLAVEDALALAACLQEQPDVPSALAAYEEERKPVVASTQRAARASLEWFENLPLHLGQPPRQFAFNLLTRSRRVTHDNLRLRDAHFTEAVEREFGCPPGTPPMFTPFRLRGLTLRNRVVVSPMDMYSATDGVPGDFHLVHLGSRALGGAGLVMTEMVCVSEEGRITPGCAGLYTGRQAEAWRRVTDFVHGQAPGTAIGVQLGHSGRKGSTKLMWEGMDEPLPHGNWPLVAASPLPYKPGSQTPRQLSRAQLTDIREQFTAAAWRAARAGFDLLELHCAHGYLLSGFLSPLTNRRTDAYGGSPERRLRFPLEVFDAVRAVWPAERPMTVRISATDWAEGGTTAEDAVGVARAFAAHGADAIDVSTGQVVAEERPEFGRSYQTPFADRIRHEVGVPVIAVGAISSWDDVNSLILAGRTDLCALGRPHLYDPHWTLHAAAEQGYEGPGVAWPAPYRAGSRRPQTGRTDAPKPRLTLGG</sequence>
<dbReference type="PANTHER" id="PTHR43303:SF3">
    <property type="entry name" value="BLR3436 PROTEIN"/>
    <property type="match status" value="1"/>
</dbReference>
<dbReference type="InterPro" id="IPR002938">
    <property type="entry name" value="FAD-bd"/>
</dbReference>
<dbReference type="AlphaFoldDB" id="A0A1D7Y7L1"/>
<keyword evidence="5" id="KW-1185">Reference proteome</keyword>